<proteinExistence type="predicted"/>
<dbReference type="Proteomes" id="UP000603453">
    <property type="component" value="Unassembled WGS sequence"/>
</dbReference>
<accession>A0A8H7QH27</accession>
<dbReference type="EMBL" id="JAEPRD010000298">
    <property type="protein sequence ID" value="KAG2192311.1"/>
    <property type="molecule type" value="Genomic_DNA"/>
</dbReference>
<name>A0A8H7QH27_9FUNG</name>
<protein>
    <submittedName>
        <fullName evidence="1">Uncharacterized protein</fullName>
    </submittedName>
</protein>
<evidence type="ECO:0000313" key="1">
    <source>
        <dbReference type="EMBL" id="KAG2192311.1"/>
    </source>
</evidence>
<gene>
    <name evidence="1" type="ORF">INT47_006427</name>
</gene>
<keyword evidence="2" id="KW-1185">Reference proteome</keyword>
<dbReference type="AlphaFoldDB" id="A0A8H7QH27"/>
<sequence length="270" mass="31163">MLEISDTTGYNGSDLPSILQKIPNHSFSRIFPTLHFSCGNFSELIGYASKFPNLKVLKLSPSQNIYVFDITALMESSIICKLEALHISSNNLDLIVQKEPCDWPKDNVRNTITELDIRVKTISVSTLECIMTKFTHLQKLAIHQNLHLTDYQNSSIDKAEPQVFMDQFTFYCNSIKNVEVFMVYETFAEDGDMVPRQISTQKGRLIDMEHVSCFCYKDNTSVDTRFFDDDDPVDEFHYYFDDEDIYVPDDPFFSFPEEPSHTLLDPNILI</sequence>
<organism evidence="1 2">
    <name type="scientific">Mucor saturninus</name>
    <dbReference type="NCBI Taxonomy" id="64648"/>
    <lineage>
        <taxon>Eukaryota</taxon>
        <taxon>Fungi</taxon>
        <taxon>Fungi incertae sedis</taxon>
        <taxon>Mucoromycota</taxon>
        <taxon>Mucoromycotina</taxon>
        <taxon>Mucoromycetes</taxon>
        <taxon>Mucorales</taxon>
        <taxon>Mucorineae</taxon>
        <taxon>Mucoraceae</taxon>
        <taxon>Mucor</taxon>
    </lineage>
</organism>
<dbReference type="InterPro" id="IPR032675">
    <property type="entry name" value="LRR_dom_sf"/>
</dbReference>
<dbReference type="SUPFAM" id="SSF52047">
    <property type="entry name" value="RNI-like"/>
    <property type="match status" value="1"/>
</dbReference>
<dbReference type="Gene3D" id="3.80.10.10">
    <property type="entry name" value="Ribonuclease Inhibitor"/>
    <property type="match status" value="1"/>
</dbReference>
<comment type="caution">
    <text evidence="1">The sequence shown here is derived from an EMBL/GenBank/DDBJ whole genome shotgun (WGS) entry which is preliminary data.</text>
</comment>
<reference evidence="1" key="1">
    <citation type="submission" date="2020-12" db="EMBL/GenBank/DDBJ databases">
        <title>Metabolic potential, ecology and presence of endohyphal bacteria is reflected in genomic diversity of Mucoromycotina.</title>
        <authorList>
            <person name="Muszewska A."/>
            <person name="Okrasinska A."/>
            <person name="Steczkiewicz K."/>
            <person name="Drgas O."/>
            <person name="Orlowska M."/>
            <person name="Perlinska-Lenart U."/>
            <person name="Aleksandrzak-Piekarczyk T."/>
            <person name="Szatraj K."/>
            <person name="Zielenkiewicz U."/>
            <person name="Pilsyk S."/>
            <person name="Malc E."/>
            <person name="Mieczkowski P."/>
            <person name="Kruszewska J.S."/>
            <person name="Biernat P."/>
            <person name="Pawlowska J."/>
        </authorList>
    </citation>
    <scope>NUCLEOTIDE SEQUENCE</scope>
    <source>
        <strain evidence="1">WA0000017839</strain>
    </source>
</reference>
<evidence type="ECO:0000313" key="2">
    <source>
        <dbReference type="Proteomes" id="UP000603453"/>
    </source>
</evidence>